<keyword evidence="7 9" id="KW-0472">Membrane</keyword>
<evidence type="ECO:0000256" key="1">
    <source>
        <dbReference type="ARBA" id="ARBA00004370"/>
    </source>
</evidence>
<evidence type="ECO:0000256" key="9">
    <source>
        <dbReference type="RuleBase" id="RU003640"/>
    </source>
</evidence>
<dbReference type="GO" id="GO:0008137">
    <property type="term" value="F:NADH dehydrogenase (ubiquinone) activity"/>
    <property type="evidence" value="ECO:0007669"/>
    <property type="project" value="UniProtKB-UniRule"/>
</dbReference>
<dbReference type="Pfam" id="PF00507">
    <property type="entry name" value="Oxidored_q4"/>
    <property type="match status" value="1"/>
</dbReference>
<dbReference type="PANTHER" id="PTHR11058:SF9">
    <property type="entry name" value="NADH-UBIQUINONE OXIDOREDUCTASE CHAIN 3"/>
    <property type="match status" value="1"/>
</dbReference>
<geneLocation type="mitochondrion" evidence="10"/>
<keyword evidence="9" id="KW-0249">Electron transport</keyword>
<dbReference type="EMBL" id="KT159775">
    <property type="protein sequence ID" value="ALZ49972.1"/>
    <property type="molecule type" value="Genomic_DNA"/>
</dbReference>
<keyword evidence="6 9" id="KW-1133">Transmembrane helix</keyword>
<feature type="transmembrane region" description="Helical" evidence="9">
    <location>
        <begin position="58"/>
        <end position="82"/>
    </location>
</feature>
<keyword evidence="9" id="KW-0520">NAD</keyword>
<keyword evidence="9" id="KW-0679">Respiratory chain</keyword>
<dbReference type="GO" id="GO:0031966">
    <property type="term" value="C:mitochondrial membrane"/>
    <property type="evidence" value="ECO:0007669"/>
    <property type="project" value="UniProtKB-SubCell"/>
</dbReference>
<keyword evidence="9" id="KW-0830">Ubiquinone</keyword>
<evidence type="ECO:0000256" key="5">
    <source>
        <dbReference type="ARBA" id="ARBA00022692"/>
    </source>
</evidence>
<dbReference type="InterPro" id="IPR038430">
    <property type="entry name" value="NDAH_ubi_oxred_su3_sf"/>
</dbReference>
<evidence type="ECO:0000256" key="6">
    <source>
        <dbReference type="ARBA" id="ARBA00022989"/>
    </source>
</evidence>
<comment type="catalytic activity">
    <reaction evidence="8 9">
        <text>a ubiquinone + NADH + 5 H(+)(in) = a ubiquinol + NAD(+) + 4 H(+)(out)</text>
        <dbReference type="Rhea" id="RHEA:29091"/>
        <dbReference type="Rhea" id="RHEA-COMP:9565"/>
        <dbReference type="Rhea" id="RHEA-COMP:9566"/>
        <dbReference type="ChEBI" id="CHEBI:15378"/>
        <dbReference type="ChEBI" id="CHEBI:16389"/>
        <dbReference type="ChEBI" id="CHEBI:17976"/>
        <dbReference type="ChEBI" id="CHEBI:57540"/>
        <dbReference type="ChEBI" id="CHEBI:57945"/>
        <dbReference type="EC" id="7.1.1.2"/>
    </reaction>
</comment>
<dbReference type="EC" id="7.1.1.2" evidence="9"/>
<dbReference type="PANTHER" id="PTHR11058">
    <property type="entry name" value="NADH-UBIQUINONE OXIDOREDUCTASE CHAIN 3"/>
    <property type="match status" value="1"/>
</dbReference>
<protein>
    <recommendedName>
        <fullName evidence="3 9">NADH-ubiquinone oxidoreductase chain 3</fullName>
        <ecNumber evidence="9">7.1.1.2</ecNumber>
    </recommendedName>
</protein>
<gene>
    <name evidence="10" type="primary">ND3</name>
</gene>
<evidence type="ECO:0000256" key="3">
    <source>
        <dbReference type="ARBA" id="ARBA00021007"/>
    </source>
</evidence>
<sequence length="117" mass="13835">MILFFISMMIMFFFIALVILILNMLISSKLLKNREKMSPFECGFDPISKSRMPFSIQFFLISLIFLIFDIEITLLIPLVLLMHTFNKMPMLLSLLFLIILIFGLLIEYLEMSIDWKI</sequence>
<reference evidence="10" key="1">
    <citation type="journal article" date="2016" name="Genome">
        <title>Complete mitochondrial genome of Camponotus atrox (Hymenoptera: Formicidae): a new tRNA arrangement in Hymenoptera.</title>
        <authorList>
            <person name="Kim M.J."/>
            <person name="Hong E.J."/>
            <person name="Kim I."/>
        </authorList>
    </citation>
    <scope>NUCLEOTIDE SEQUENCE</scope>
</reference>
<keyword evidence="9" id="KW-1278">Translocase</keyword>
<feature type="transmembrane region" description="Helical" evidence="9">
    <location>
        <begin position="6"/>
        <end position="26"/>
    </location>
</feature>
<keyword evidence="9 10" id="KW-0496">Mitochondrion</keyword>
<keyword evidence="5 9" id="KW-0812">Transmembrane</keyword>
<evidence type="ECO:0000256" key="8">
    <source>
        <dbReference type="ARBA" id="ARBA00049551"/>
    </source>
</evidence>
<dbReference type="Gene3D" id="1.20.58.1610">
    <property type="entry name" value="NADH:ubiquinone/plastoquinone oxidoreductase, chain 3"/>
    <property type="match status" value="1"/>
</dbReference>
<proteinExistence type="inferred from homology"/>
<dbReference type="InterPro" id="IPR000440">
    <property type="entry name" value="NADH_UbQ/plastoQ_OxRdtase_su3"/>
</dbReference>
<name>A0A109PP94_9HYME</name>
<comment type="function">
    <text evidence="9">Core subunit of the mitochondrial membrane respiratory chain NADH dehydrogenase (Complex I) which catalyzes electron transfer from NADH through the respiratory chain, using ubiquinone as an electron acceptor. Essential for the catalytic activity of complex I.</text>
</comment>
<dbReference type="AlphaFoldDB" id="A0A109PP94"/>
<evidence type="ECO:0000256" key="7">
    <source>
        <dbReference type="ARBA" id="ARBA00023136"/>
    </source>
</evidence>
<accession>A0A109PP94</accession>
<keyword evidence="4 9" id="KW-0813">Transport</keyword>
<comment type="subcellular location">
    <subcellularLocation>
        <location evidence="1">Membrane</location>
    </subcellularLocation>
    <subcellularLocation>
        <location evidence="9">Mitochondrion membrane</location>
        <topology evidence="9">Multi-pass membrane protein</topology>
    </subcellularLocation>
</comment>
<evidence type="ECO:0000313" key="10">
    <source>
        <dbReference type="EMBL" id="ALZ49972.1"/>
    </source>
</evidence>
<evidence type="ECO:0000256" key="4">
    <source>
        <dbReference type="ARBA" id="ARBA00022448"/>
    </source>
</evidence>
<dbReference type="GO" id="GO:0030964">
    <property type="term" value="C:NADH dehydrogenase complex"/>
    <property type="evidence" value="ECO:0007669"/>
    <property type="project" value="TreeGrafter"/>
</dbReference>
<comment type="similarity">
    <text evidence="2 9">Belongs to the complex I subunit 3 family.</text>
</comment>
<evidence type="ECO:0000256" key="2">
    <source>
        <dbReference type="ARBA" id="ARBA00008472"/>
    </source>
</evidence>
<feature type="transmembrane region" description="Helical" evidence="9">
    <location>
        <begin position="88"/>
        <end position="109"/>
    </location>
</feature>
<organism evidence="10">
    <name type="scientific">Camponotus atrox</name>
    <dbReference type="NCBI Taxonomy" id="604843"/>
    <lineage>
        <taxon>Eukaryota</taxon>
        <taxon>Metazoa</taxon>
        <taxon>Ecdysozoa</taxon>
        <taxon>Arthropoda</taxon>
        <taxon>Hexapoda</taxon>
        <taxon>Insecta</taxon>
        <taxon>Pterygota</taxon>
        <taxon>Neoptera</taxon>
        <taxon>Endopterygota</taxon>
        <taxon>Hymenoptera</taxon>
        <taxon>Apocrita</taxon>
        <taxon>Aculeata</taxon>
        <taxon>Formicoidea</taxon>
        <taxon>Formicidae</taxon>
        <taxon>Formicinae</taxon>
        <taxon>Camponotus</taxon>
    </lineage>
</organism>